<dbReference type="RefSeq" id="WP_016090289.1">
    <property type="nucleotide sequence ID" value="NZ_CP011349.1"/>
</dbReference>
<evidence type="ECO:0000259" key="3">
    <source>
        <dbReference type="Pfam" id="PF05065"/>
    </source>
</evidence>
<evidence type="ECO:0000256" key="2">
    <source>
        <dbReference type="SAM" id="MobiDB-lite"/>
    </source>
</evidence>
<dbReference type="AlphaFoldDB" id="A0A643LV18"/>
<gene>
    <name evidence="4" type="ORF">FPG91_24655</name>
</gene>
<reference evidence="4" key="1">
    <citation type="submission" date="2019-07" db="EMBL/GenBank/DDBJ databases">
        <title>Draft genome sequence of Bacillus thuringiensis strain PT02.</title>
        <authorList>
            <person name="Nguyen H."/>
            <person name="Nguyen L.N."/>
            <person name="Nguyen H.T.T."/>
            <person name="Nguyen D.V."/>
            <person name="Le H.T.T."/>
        </authorList>
    </citation>
    <scope>NUCLEOTIDE SEQUENCE</scope>
    <source>
        <strain evidence="4">PT02</strain>
    </source>
</reference>
<comment type="subcellular location">
    <subcellularLocation>
        <location evidence="1">Virion</location>
    </subcellularLocation>
</comment>
<dbReference type="EMBL" id="VLPO01000053">
    <property type="protein sequence ID" value="KAB1348769.1"/>
    <property type="molecule type" value="Genomic_DNA"/>
</dbReference>
<feature type="compositionally biased region" description="Low complexity" evidence="2">
    <location>
        <begin position="64"/>
        <end position="74"/>
    </location>
</feature>
<dbReference type="NCBIfam" id="TIGR01554">
    <property type="entry name" value="major_cap_HK97"/>
    <property type="match status" value="1"/>
</dbReference>
<sequence length="420" mass="46031">MKFTTVAEAFNFYRNHSLAEMETRAAQIKGTVDTDPNADITSINIEIEGLQQAMNNSKEKEKQAQQSQTQTPPANEGTAQRSQFNPITGMNFNQGQQVPTENIFGSAEYRSAFYKTMLGQKLTDIETRTFNRAMEIQEAEHRADAFNTTTNSAAVLPTTTLNEVIKKARTMGGLISHCRNFNIPTNISVPIGTPSSKAQWHVEGAPVESENVSTATVSFKGYEIIKVFSISAAAKKMSIQAFEAYMTDELTNCVMEAIADALVNGTGSGQGTGLVTGVTWNDTNSFENTGKYTDFTKALAMLKRGYAAGAKWAMSNATLYNEVYSLVDANGRPIFIADPKNESIGYILGKEVVIDDNIEDDTIILGNFQYMGYNMPQGVMIETSRESSFKSGLVDYRAMAIADTKPLVPEAFIKLSKKQA</sequence>
<feature type="region of interest" description="Disordered" evidence="2">
    <location>
        <begin position="54"/>
        <end position="96"/>
    </location>
</feature>
<dbReference type="InterPro" id="IPR054612">
    <property type="entry name" value="Phage_capsid-like_C"/>
</dbReference>
<dbReference type="Pfam" id="PF05065">
    <property type="entry name" value="Phage_capsid"/>
    <property type="match status" value="1"/>
</dbReference>
<accession>A0A643LV18</accession>
<protein>
    <submittedName>
        <fullName evidence="4">Phage major capsid protein</fullName>
    </submittedName>
</protein>
<name>A0A643LV18_BACTU</name>
<evidence type="ECO:0000313" key="4">
    <source>
        <dbReference type="EMBL" id="KAB1348769.1"/>
    </source>
</evidence>
<evidence type="ECO:0000256" key="1">
    <source>
        <dbReference type="ARBA" id="ARBA00004328"/>
    </source>
</evidence>
<feature type="compositionally biased region" description="Polar residues" evidence="2">
    <location>
        <begin position="77"/>
        <end position="96"/>
    </location>
</feature>
<dbReference type="InterPro" id="IPR024455">
    <property type="entry name" value="Phage_capsid"/>
</dbReference>
<organism evidence="4">
    <name type="scientific">Bacillus thuringiensis</name>
    <dbReference type="NCBI Taxonomy" id="1428"/>
    <lineage>
        <taxon>Bacteria</taxon>
        <taxon>Bacillati</taxon>
        <taxon>Bacillota</taxon>
        <taxon>Bacilli</taxon>
        <taxon>Bacillales</taxon>
        <taxon>Bacillaceae</taxon>
        <taxon>Bacillus</taxon>
        <taxon>Bacillus cereus group</taxon>
    </lineage>
</organism>
<comment type="caution">
    <text evidence="4">The sequence shown here is derived from an EMBL/GenBank/DDBJ whole genome shotgun (WGS) entry which is preliminary data.</text>
</comment>
<dbReference type="KEGG" id="bthy:AQ980_00245"/>
<dbReference type="SUPFAM" id="SSF56563">
    <property type="entry name" value="Major capsid protein gp5"/>
    <property type="match status" value="1"/>
</dbReference>
<proteinExistence type="predicted"/>
<feature type="domain" description="Phage capsid-like C-terminal" evidence="3">
    <location>
        <begin position="155"/>
        <end position="415"/>
    </location>
</feature>